<feature type="signal peptide" evidence="4">
    <location>
        <begin position="1"/>
        <end position="24"/>
    </location>
</feature>
<keyword evidence="6" id="KW-0282">Flagellum</keyword>
<dbReference type="Proteomes" id="UP001315278">
    <property type="component" value="Unassembled WGS sequence"/>
</dbReference>
<keyword evidence="3" id="KW-0574">Periplasm</keyword>
<dbReference type="EMBL" id="JAFCJH010000040">
    <property type="protein sequence ID" value="MBR0799575.1"/>
    <property type="molecule type" value="Genomic_DNA"/>
</dbReference>
<evidence type="ECO:0000256" key="2">
    <source>
        <dbReference type="ARBA" id="ARBA00022729"/>
    </source>
</evidence>
<dbReference type="InterPro" id="IPR013974">
    <property type="entry name" value="SAF"/>
</dbReference>
<protein>
    <submittedName>
        <fullName evidence="6">Flagellar basal body P-ring formation protein FlgA</fullName>
    </submittedName>
</protein>
<keyword evidence="6" id="KW-0966">Cell projection</keyword>
<dbReference type="CDD" id="cd11614">
    <property type="entry name" value="SAF_CpaB_FlgA_like"/>
    <property type="match status" value="1"/>
</dbReference>
<dbReference type="Gene3D" id="3.90.1210.10">
    <property type="entry name" value="Antifreeze-like/N-acetylneuraminic acid synthase C-terminal domain"/>
    <property type="match status" value="1"/>
</dbReference>
<gene>
    <name evidence="6" type="primary">flgA</name>
    <name evidence="6" type="ORF">JQ615_29805</name>
</gene>
<accession>A0ABS5FRZ0</accession>
<dbReference type="InterPro" id="IPR039246">
    <property type="entry name" value="Flagellar_FlgA"/>
</dbReference>
<feature type="domain" description="SAF" evidence="5">
    <location>
        <begin position="209"/>
        <end position="270"/>
    </location>
</feature>
<evidence type="ECO:0000313" key="7">
    <source>
        <dbReference type="Proteomes" id="UP001315278"/>
    </source>
</evidence>
<evidence type="ECO:0000256" key="1">
    <source>
        <dbReference type="ARBA" id="ARBA00004418"/>
    </source>
</evidence>
<sequence length="363" mass="37845">MMSMIARPLLTAAALLMVSATALAVTVAPSVAQSAGAGASETIAPPALRGNVTVSDDIVRVGDLVENAGSSASIAIYRAPDLGTTGTLPVAQVLNILRARQVIGVDTRDLKEITVTRPARTIDAKEIEQQVARALDHRHGLGDAANVSLTFDRDPGDIRLESTNSGALQPVAARYEPRTARFDVTFEIGNDTGAAPLKLRFTGTAIETIEAAILTRTLERGDVLKASDVVVERRPKAEVGNDAAVRDSVIGMQARRQIGAGRALRVTDLAKPDLVTRDQNVTLIYQNGGLYLTIRGKAMDGGAEGDVVSVMNLQSQRVISGTVIGRGQVAIAVATPRPAPVADATTAPGSAPIKLSSVAPNAE</sequence>
<dbReference type="NCBIfam" id="TIGR03170">
    <property type="entry name" value="flgA_cterm"/>
    <property type="match status" value="1"/>
</dbReference>
<evidence type="ECO:0000256" key="3">
    <source>
        <dbReference type="ARBA" id="ARBA00022764"/>
    </source>
</evidence>
<evidence type="ECO:0000256" key="4">
    <source>
        <dbReference type="SAM" id="SignalP"/>
    </source>
</evidence>
<dbReference type="PANTHER" id="PTHR36307:SF1">
    <property type="entry name" value="FLAGELLA BASAL BODY P-RING FORMATION PROTEIN FLGA"/>
    <property type="match status" value="1"/>
</dbReference>
<dbReference type="Pfam" id="PF13144">
    <property type="entry name" value="ChapFlgA"/>
    <property type="match status" value="1"/>
</dbReference>
<name>A0ABS5FRZ0_9BRAD</name>
<organism evidence="6 7">
    <name type="scientific">Bradyrhizobium jicamae</name>
    <dbReference type="NCBI Taxonomy" id="280332"/>
    <lineage>
        <taxon>Bacteria</taxon>
        <taxon>Pseudomonadati</taxon>
        <taxon>Pseudomonadota</taxon>
        <taxon>Alphaproteobacteria</taxon>
        <taxon>Hyphomicrobiales</taxon>
        <taxon>Nitrobacteraceae</taxon>
        <taxon>Bradyrhizobium</taxon>
    </lineage>
</organism>
<keyword evidence="7" id="KW-1185">Reference proteome</keyword>
<dbReference type="InterPro" id="IPR041231">
    <property type="entry name" value="FlgA_N"/>
</dbReference>
<feature type="chain" id="PRO_5046228906" evidence="4">
    <location>
        <begin position="25"/>
        <end position="363"/>
    </location>
</feature>
<evidence type="ECO:0000313" key="6">
    <source>
        <dbReference type="EMBL" id="MBR0799575.1"/>
    </source>
</evidence>
<dbReference type="RefSeq" id="WP_212398078.1">
    <property type="nucleotide sequence ID" value="NZ_JAFCJH010000040.1"/>
</dbReference>
<dbReference type="SMART" id="SM00858">
    <property type="entry name" value="SAF"/>
    <property type="match status" value="1"/>
</dbReference>
<keyword evidence="6" id="KW-0969">Cilium</keyword>
<comment type="caution">
    <text evidence="6">The sequence shown here is derived from an EMBL/GenBank/DDBJ whole genome shotgun (WGS) entry which is preliminary data.</text>
</comment>
<dbReference type="Pfam" id="PF17656">
    <property type="entry name" value="ChapFlgA_N"/>
    <property type="match status" value="1"/>
</dbReference>
<proteinExistence type="predicted"/>
<reference evidence="7" key="1">
    <citation type="journal article" date="2021" name="ISME J.">
        <title>Evolutionary origin and ecological implication of a unique nif island in free-living Bradyrhizobium lineages.</title>
        <authorList>
            <person name="Tao J."/>
        </authorList>
    </citation>
    <scope>NUCLEOTIDE SEQUENCE [LARGE SCALE GENOMIC DNA]</scope>
    <source>
        <strain evidence="7">SZCCT0434</strain>
    </source>
</reference>
<dbReference type="InterPro" id="IPR017585">
    <property type="entry name" value="SAF_FlgA"/>
</dbReference>
<comment type="subcellular location">
    <subcellularLocation>
        <location evidence="1">Periplasm</location>
    </subcellularLocation>
</comment>
<keyword evidence="2 4" id="KW-0732">Signal</keyword>
<dbReference type="PANTHER" id="PTHR36307">
    <property type="entry name" value="FLAGELLA BASAL BODY P-RING FORMATION PROTEIN FLGA"/>
    <property type="match status" value="1"/>
</dbReference>
<dbReference type="Gene3D" id="2.30.30.760">
    <property type="match status" value="1"/>
</dbReference>
<evidence type="ECO:0000259" key="5">
    <source>
        <dbReference type="SMART" id="SM00858"/>
    </source>
</evidence>